<comment type="caution">
    <text evidence="10">The sequence shown here is derived from an EMBL/GenBank/DDBJ whole genome shotgun (WGS) entry which is preliminary data.</text>
</comment>
<evidence type="ECO:0000256" key="9">
    <source>
        <dbReference type="RuleBase" id="RU000461"/>
    </source>
</evidence>
<sequence>MSLFLGISSIIFPVLVYFIAIHSREKRNLPLPPGPRGLPIIGNLFDLPGRHEKDWECYHKHKKLYGPISYMKAMGQPMVILSDPDLAFKLLEKRSGKYWSRPVSNFADMSGWSQILGGLTKPEDIRLTRKFLHQEIGTKASLSSFDDIQRSEVSRLLLRLLKEPKELQGIIRKEAGAIALKIAYGYNIESDSRDPLVDLAETAINEFSLAMVPTSWIVDFVPFLKYLPVWFPGAGFIKTAQQFKANSTAFTDIPYNYVKQQMKADSFIPSFLSNCLQRNPVVPGSKEETILKWAAADLYAGGSDTTVSSMSSFFLAIALFPEAQRKAQEELDSVIGSDRLPQAHDRESLPYMNALVKEVLRWHPVLPVNIAHVTVQDDECEGYFIPKGSFVFANIWTFTHDPDVYDEPMAFNPDRFLESSNGRKPAPDPHRYVFGFGRRACPGRALADANIFLSVAQILAVYNISKPMVDGKVQDIQPNFTGGVISHPTPYRVSVKPRSQKHQELVESLEEFYPWEKSDAALLPSM</sequence>
<organism evidence="10 11">
    <name type="scientific">Penicillium malachiteum</name>
    <dbReference type="NCBI Taxonomy" id="1324776"/>
    <lineage>
        <taxon>Eukaryota</taxon>
        <taxon>Fungi</taxon>
        <taxon>Dikarya</taxon>
        <taxon>Ascomycota</taxon>
        <taxon>Pezizomycotina</taxon>
        <taxon>Eurotiomycetes</taxon>
        <taxon>Eurotiomycetidae</taxon>
        <taxon>Eurotiales</taxon>
        <taxon>Aspergillaceae</taxon>
        <taxon>Penicillium</taxon>
    </lineage>
</organism>
<evidence type="ECO:0000256" key="1">
    <source>
        <dbReference type="ARBA" id="ARBA00001971"/>
    </source>
</evidence>
<dbReference type="Gene3D" id="1.10.630.10">
    <property type="entry name" value="Cytochrome P450"/>
    <property type="match status" value="1"/>
</dbReference>
<dbReference type="SUPFAM" id="SSF48264">
    <property type="entry name" value="Cytochrome P450"/>
    <property type="match status" value="1"/>
</dbReference>
<evidence type="ECO:0000256" key="6">
    <source>
        <dbReference type="ARBA" id="ARBA00023004"/>
    </source>
</evidence>
<dbReference type="PRINTS" id="PR00463">
    <property type="entry name" value="EP450I"/>
</dbReference>
<evidence type="ECO:0000256" key="7">
    <source>
        <dbReference type="ARBA" id="ARBA00023033"/>
    </source>
</evidence>
<gene>
    <name evidence="10" type="ORF">N7493_002035</name>
</gene>
<keyword evidence="3 8" id="KW-0349">Heme</keyword>
<evidence type="ECO:0000313" key="10">
    <source>
        <dbReference type="EMBL" id="KAJ5738880.1"/>
    </source>
</evidence>
<comment type="cofactor">
    <cofactor evidence="1 8">
        <name>heme</name>
        <dbReference type="ChEBI" id="CHEBI:30413"/>
    </cofactor>
</comment>
<keyword evidence="5 9" id="KW-0560">Oxidoreductase</keyword>
<dbReference type="InterPro" id="IPR036396">
    <property type="entry name" value="Cyt_P450_sf"/>
</dbReference>
<dbReference type="GO" id="GO:0016705">
    <property type="term" value="F:oxidoreductase activity, acting on paired donors, with incorporation or reduction of molecular oxygen"/>
    <property type="evidence" value="ECO:0007669"/>
    <property type="project" value="InterPro"/>
</dbReference>
<dbReference type="AlphaFoldDB" id="A0AAD6HV99"/>
<feature type="binding site" description="axial binding residue" evidence="8">
    <location>
        <position position="441"/>
    </location>
    <ligand>
        <name>heme</name>
        <dbReference type="ChEBI" id="CHEBI:30413"/>
    </ligand>
    <ligandPart>
        <name>Fe</name>
        <dbReference type="ChEBI" id="CHEBI:18248"/>
    </ligandPart>
</feature>
<evidence type="ECO:0000256" key="3">
    <source>
        <dbReference type="ARBA" id="ARBA00022617"/>
    </source>
</evidence>
<dbReference type="InterPro" id="IPR001128">
    <property type="entry name" value="Cyt_P450"/>
</dbReference>
<dbReference type="GO" id="GO:0043386">
    <property type="term" value="P:mycotoxin biosynthetic process"/>
    <property type="evidence" value="ECO:0007669"/>
    <property type="project" value="UniProtKB-ARBA"/>
</dbReference>
<dbReference type="GO" id="GO:0020037">
    <property type="term" value="F:heme binding"/>
    <property type="evidence" value="ECO:0007669"/>
    <property type="project" value="InterPro"/>
</dbReference>
<evidence type="ECO:0000256" key="5">
    <source>
        <dbReference type="ARBA" id="ARBA00023002"/>
    </source>
</evidence>
<dbReference type="InterPro" id="IPR050364">
    <property type="entry name" value="Cytochrome_P450_fung"/>
</dbReference>
<dbReference type="GO" id="GO:0005506">
    <property type="term" value="F:iron ion binding"/>
    <property type="evidence" value="ECO:0007669"/>
    <property type="project" value="InterPro"/>
</dbReference>
<evidence type="ECO:0000256" key="2">
    <source>
        <dbReference type="ARBA" id="ARBA00010617"/>
    </source>
</evidence>
<accession>A0AAD6HV99</accession>
<name>A0AAD6HV99_9EURO</name>
<keyword evidence="7 9" id="KW-0503">Monooxygenase</keyword>
<keyword evidence="11" id="KW-1185">Reference proteome</keyword>
<keyword evidence="4 8" id="KW-0479">Metal-binding</keyword>
<dbReference type="InterPro" id="IPR017972">
    <property type="entry name" value="Cyt_P450_CS"/>
</dbReference>
<reference evidence="10" key="2">
    <citation type="submission" date="2023-01" db="EMBL/GenBank/DDBJ databases">
        <authorList>
            <person name="Petersen C."/>
        </authorList>
    </citation>
    <scope>NUCLEOTIDE SEQUENCE</scope>
    <source>
        <strain evidence="10">IBT 17514</strain>
    </source>
</reference>
<dbReference type="PANTHER" id="PTHR46300">
    <property type="entry name" value="P450, PUTATIVE (EUROFUNG)-RELATED-RELATED"/>
    <property type="match status" value="1"/>
</dbReference>
<dbReference type="EMBL" id="JAQJAN010000002">
    <property type="protein sequence ID" value="KAJ5738880.1"/>
    <property type="molecule type" value="Genomic_DNA"/>
</dbReference>
<protein>
    <submittedName>
        <fullName evidence="10">Uncharacterized protein</fullName>
    </submittedName>
</protein>
<evidence type="ECO:0000256" key="8">
    <source>
        <dbReference type="PIRSR" id="PIRSR602401-1"/>
    </source>
</evidence>
<proteinExistence type="inferred from homology"/>
<dbReference type="PROSITE" id="PS00086">
    <property type="entry name" value="CYTOCHROME_P450"/>
    <property type="match status" value="1"/>
</dbReference>
<dbReference type="Proteomes" id="UP001215712">
    <property type="component" value="Unassembled WGS sequence"/>
</dbReference>
<dbReference type="CDD" id="cd11065">
    <property type="entry name" value="CYP64-like"/>
    <property type="match status" value="1"/>
</dbReference>
<dbReference type="Pfam" id="PF00067">
    <property type="entry name" value="p450"/>
    <property type="match status" value="1"/>
</dbReference>
<reference evidence="10" key="1">
    <citation type="journal article" date="2023" name="IMA Fungus">
        <title>Comparative genomic study of the Penicillium genus elucidates a diverse pangenome and 15 lateral gene transfer events.</title>
        <authorList>
            <person name="Petersen C."/>
            <person name="Sorensen T."/>
            <person name="Nielsen M.R."/>
            <person name="Sondergaard T.E."/>
            <person name="Sorensen J.L."/>
            <person name="Fitzpatrick D.A."/>
            <person name="Frisvad J.C."/>
            <person name="Nielsen K.L."/>
        </authorList>
    </citation>
    <scope>NUCLEOTIDE SEQUENCE</scope>
    <source>
        <strain evidence="10">IBT 17514</strain>
    </source>
</reference>
<dbReference type="GO" id="GO:0004497">
    <property type="term" value="F:monooxygenase activity"/>
    <property type="evidence" value="ECO:0007669"/>
    <property type="project" value="UniProtKB-KW"/>
</dbReference>
<dbReference type="PANTHER" id="PTHR46300:SF7">
    <property type="entry name" value="P450, PUTATIVE (EUROFUNG)-RELATED"/>
    <property type="match status" value="1"/>
</dbReference>
<dbReference type="PRINTS" id="PR00385">
    <property type="entry name" value="P450"/>
</dbReference>
<dbReference type="InterPro" id="IPR002401">
    <property type="entry name" value="Cyt_P450_E_grp-I"/>
</dbReference>
<evidence type="ECO:0000256" key="4">
    <source>
        <dbReference type="ARBA" id="ARBA00022723"/>
    </source>
</evidence>
<keyword evidence="6 8" id="KW-0408">Iron</keyword>
<comment type="similarity">
    <text evidence="2 9">Belongs to the cytochrome P450 family.</text>
</comment>
<evidence type="ECO:0000313" key="11">
    <source>
        <dbReference type="Proteomes" id="UP001215712"/>
    </source>
</evidence>